<keyword evidence="1 4" id="KW-0808">Transferase</keyword>
<dbReference type="RefSeq" id="WP_149092467.1">
    <property type="nucleotide sequence ID" value="NZ_VKKY01000003.1"/>
</dbReference>
<evidence type="ECO:0000259" key="3">
    <source>
        <dbReference type="PROSITE" id="PS51186"/>
    </source>
</evidence>
<dbReference type="Gene3D" id="3.40.630.30">
    <property type="match status" value="1"/>
</dbReference>
<dbReference type="InterPro" id="IPR016181">
    <property type="entry name" value="Acyl_CoA_acyltransferase"/>
</dbReference>
<comment type="caution">
    <text evidence="4">The sequence shown here is derived from an EMBL/GenBank/DDBJ whole genome shotgun (WGS) entry which is preliminary data.</text>
</comment>
<gene>
    <name evidence="4" type="ORF">FOA19_19240</name>
</gene>
<proteinExistence type="predicted"/>
<protein>
    <submittedName>
        <fullName evidence="4">GNAT family N-acetyltransferase</fullName>
    </submittedName>
</protein>
<keyword evidence="2" id="KW-0012">Acyltransferase</keyword>
<feature type="domain" description="N-acetyltransferase" evidence="3">
    <location>
        <begin position="3"/>
        <end position="161"/>
    </location>
</feature>
<dbReference type="InterPro" id="IPR000182">
    <property type="entry name" value="GNAT_dom"/>
</dbReference>
<organism evidence="4 5">
    <name type="scientific">Rufibacter hautae</name>
    <dbReference type="NCBI Taxonomy" id="2595005"/>
    <lineage>
        <taxon>Bacteria</taxon>
        <taxon>Pseudomonadati</taxon>
        <taxon>Bacteroidota</taxon>
        <taxon>Cytophagia</taxon>
        <taxon>Cytophagales</taxon>
        <taxon>Hymenobacteraceae</taxon>
        <taxon>Rufibacter</taxon>
    </lineage>
</organism>
<dbReference type="Proteomes" id="UP000324133">
    <property type="component" value="Unassembled WGS sequence"/>
</dbReference>
<sequence length="172" mass="18941">MSITVRAIEEKDNLPLADLIRKVFREFKIDKPGTVYTDPTTDALYQLFLTPGSGCLVAEENGEMVGCCGVFPTQGLPDGCAELVKFYLSAETRGRGIGLQLLERNMELARELGYKQLYLESFPELSKAVSMYTKAGFKPLPHALGNSGHFACTIWMLKDLTAEVSAEDAPIK</sequence>
<dbReference type="EMBL" id="VKKY01000003">
    <property type="protein sequence ID" value="KAA3436525.1"/>
    <property type="molecule type" value="Genomic_DNA"/>
</dbReference>
<dbReference type="PANTHER" id="PTHR43877">
    <property type="entry name" value="AMINOALKYLPHOSPHONATE N-ACETYLTRANSFERASE-RELATED-RELATED"/>
    <property type="match status" value="1"/>
</dbReference>
<dbReference type="AlphaFoldDB" id="A0A5B6T9A8"/>
<dbReference type="PROSITE" id="PS51186">
    <property type="entry name" value="GNAT"/>
    <property type="match status" value="1"/>
</dbReference>
<dbReference type="PANTHER" id="PTHR43877:SF2">
    <property type="entry name" value="AMINOALKYLPHOSPHONATE N-ACETYLTRANSFERASE-RELATED"/>
    <property type="match status" value="1"/>
</dbReference>
<evidence type="ECO:0000256" key="1">
    <source>
        <dbReference type="ARBA" id="ARBA00022679"/>
    </source>
</evidence>
<dbReference type="InterPro" id="IPR050832">
    <property type="entry name" value="Bact_Acetyltransf"/>
</dbReference>
<keyword evidence="5" id="KW-1185">Reference proteome</keyword>
<evidence type="ECO:0000256" key="2">
    <source>
        <dbReference type="ARBA" id="ARBA00023315"/>
    </source>
</evidence>
<dbReference type="SUPFAM" id="SSF55729">
    <property type="entry name" value="Acyl-CoA N-acyltransferases (Nat)"/>
    <property type="match status" value="1"/>
</dbReference>
<dbReference type="Pfam" id="PF00583">
    <property type="entry name" value="Acetyltransf_1"/>
    <property type="match status" value="1"/>
</dbReference>
<evidence type="ECO:0000313" key="4">
    <source>
        <dbReference type="EMBL" id="KAA3436525.1"/>
    </source>
</evidence>
<dbReference type="GO" id="GO:0016747">
    <property type="term" value="F:acyltransferase activity, transferring groups other than amino-acyl groups"/>
    <property type="evidence" value="ECO:0007669"/>
    <property type="project" value="InterPro"/>
</dbReference>
<reference evidence="4 5" key="1">
    <citation type="submission" date="2019-07" db="EMBL/GenBank/DDBJ databases">
        <title>Rufibacter sp. nov., isolated from lake sediment.</title>
        <authorList>
            <person name="Qu J.-H."/>
        </authorList>
    </citation>
    <scope>NUCLEOTIDE SEQUENCE [LARGE SCALE GENOMIC DNA]</scope>
    <source>
        <strain evidence="4 5">NBS58-1</strain>
    </source>
</reference>
<evidence type="ECO:0000313" key="5">
    <source>
        <dbReference type="Proteomes" id="UP000324133"/>
    </source>
</evidence>
<dbReference type="OrthoDB" id="5419426at2"/>
<accession>A0A5B6T9A8</accession>
<dbReference type="CDD" id="cd04301">
    <property type="entry name" value="NAT_SF"/>
    <property type="match status" value="1"/>
</dbReference>
<name>A0A5B6T9A8_9BACT</name>